<organism evidence="2 3">
    <name type="scientific">Acetohalobium arabaticum (strain ATCC 49924 / DSM 5501 / Z-7288)</name>
    <dbReference type="NCBI Taxonomy" id="574087"/>
    <lineage>
        <taxon>Bacteria</taxon>
        <taxon>Bacillati</taxon>
        <taxon>Bacillota</taxon>
        <taxon>Clostridia</taxon>
        <taxon>Halanaerobiales</taxon>
        <taxon>Halobacteroidaceae</taxon>
        <taxon>Acetohalobium</taxon>
    </lineage>
</organism>
<dbReference type="eggNOG" id="ENOG5032A20">
    <property type="taxonomic scope" value="Bacteria"/>
</dbReference>
<gene>
    <name evidence="2" type="ordered locus">Acear_1526</name>
</gene>
<evidence type="ECO:0000313" key="2">
    <source>
        <dbReference type="EMBL" id="ADL13033.1"/>
    </source>
</evidence>
<dbReference type="EMBL" id="CP002105">
    <property type="protein sequence ID" value="ADL13033.1"/>
    <property type="molecule type" value="Genomic_DNA"/>
</dbReference>
<dbReference type="Proteomes" id="UP000001661">
    <property type="component" value="Chromosome"/>
</dbReference>
<evidence type="ECO:0000313" key="3">
    <source>
        <dbReference type="Proteomes" id="UP000001661"/>
    </source>
</evidence>
<keyword evidence="3" id="KW-1185">Reference proteome</keyword>
<dbReference type="HOGENOM" id="CLU_106581_0_1_9"/>
<name>D9QR92_ACEAZ</name>
<accession>D9QR92</accession>
<dbReference type="KEGG" id="aar:Acear_1526"/>
<sequence length="211" mass="23938">MKKYEQNNFIIARKKARKKFKEIPPQELAANSGADFQSDNNRLRLRFLADDYFIDYPEGEIYLADKQDKEIDLKIQILILYYLNKASGAQVKDELISYREIPHGGNQYYDIFKRRAIDPLVNKFGHQPEKLIEAGKKLNGETADTGDYSITIPVLPKVPMTLIIWAGDDELPPSGNILLNKSILGYLSAKDIYVAAGITVKVLTKTAENLE</sequence>
<dbReference type="STRING" id="574087.Acear_1526"/>
<dbReference type="InterPro" id="IPR024264">
    <property type="entry name" value="DUF3786"/>
</dbReference>
<feature type="domain" description="DUF3786" evidence="1">
    <location>
        <begin position="25"/>
        <end position="201"/>
    </location>
</feature>
<dbReference type="OrthoDB" id="159408at2"/>
<reference evidence="2 3" key="1">
    <citation type="journal article" date="2010" name="Stand. Genomic Sci.">
        <title>Complete genome sequence of Acetohalobium arabaticum type strain (Z-7288).</title>
        <authorList>
            <person name="Sikorski J."/>
            <person name="Lapidus A."/>
            <person name="Chertkov O."/>
            <person name="Lucas S."/>
            <person name="Copeland A."/>
            <person name="Glavina Del Rio T."/>
            <person name="Nolan M."/>
            <person name="Tice H."/>
            <person name="Cheng J.F."/>
            <person name="Han C."/>
            <person name="Brambilla E."/>
            <person name="Pitluck S."/>
            <person name="Liolios K."/>
            <person name="Ivanova N."/>
            <person name="Mavromatis K."/>
            <person name="Mikhailova N."/>
            <person name="Pati A."/>
            <person name="Bruce D."/>
            <person name="Detter C."/>
            <person name="Tapia R."/>
            <person name="Goodwin L."/>
            <person name="Chen A."/>
            <person name="Palaniappan K."/>
            <person name="Land M."/>
            <person name="Hauser L."/>
            <person name="Chang Y.J."/>
            <person name="Jeffries C.D."/>
            <person name="Rohde M."/>
            <person name="Goker M."/>
            <person name="Spring S."/>
            <person name="Woyke T."/>
            <person name="Bristow J."/>
            <person name="Eisen J.A."/>
            <person name="Markowitz V."/>
            <person name="Hugenholtz P."/>
            <person name="Kyrpides N.C."/>
            <person name="Klenk H.P."/>
        </authorList>
    </citation>
    <scope>NUCLEOTIDE SEQUENCE [LARGE SCALE GENOMIC DNA]</scope>
    <source>
        <strain evidence="3">ATCC 49924 / DSM 5501 / Z-7288</strain>
    </source>
</reference>
<protein>
    <recommendedName>
        <fullName evidence="1">DUF3786 domain-containing protein</fullName>
    </recommendedName>
</protein>
<dbReference type="Pfam" id="PF12654">
    <property type="entry name" value="DUF3786"/>
    <property type="match status" value="1"/>
</dbReference>
<dbReference type="AlphaFoldDB" id="D9QR92"/>
<dbReference type="RefSeq" id="WP_013278478.1">
    <property type="nucleotide sequence ID" value="NC_014378.1"/>
</dbReference>
<evidence type="ECO:0000259" key="1">
    <source>
        <dbReference type="Pfam" id="PF12654"/>
    </source>
</evidence>
<proteinExistence type="predicted"/>